<gene>
    <name evidence="1" type="ORF">HJG59_010423</name>
</gene>
<protein>
    <submittedName>
        <fullName evidence="1">Uncharacterized protein</fullName>
    </submittedName>
</protein>
<organism evidence="1 2">
    <name type="scientific">Molossus molossus</name>
    <name type="common">Pallas' mastiff bat</name>
    <name type="synonym">Vespertilio molossus</name>
    <dbReference type="NCBI Taxonomy" id="27622"/>
    <lineage>
        <taxon>Eukaryota</taxon>
        <taxon>Metazoa</taxon>
        <taxon>Chordata</taxon>
        <taxon>Craniata</taxon>
        <taxon>Vertebrata</taxon>
        <taxon>Euteleostomi</taxon>
        <taxon>Mammalia</taxon>
        <taxon>Eutheria</taxon>
        <taxon>Laurasiatheria</taxon>
        <taxon>Chiroptera</taxon>
        <taxon>Yangochiroptera</taxon>
        <taxon>Molossidae</taxon>
        <taxon>Molossus</taxon>
    </lineage>
</organism>
<dbReference type="AlphaFoldDB" id="A0A7J8IZN2"/>
<dbReference type="InParanoid" id="A0A7J8IZN2"/>
<evidence type="ECO:0000313" key="1">
    <source>
        <dbReference type="EMBL" id="KAF6490057.1"/>
    </source>
</evidence>
<name>A0A7J8IZN2_MOLMO</name>
<comment type="caution">
    <text evidence="1">The sequence shown here is derived from an EMBL/GenBank/DDBJ whole genome shotgun (WGS) entry which is preliminary data.</text>
</comment>
<evidence type="ECO:0000313" key="2">
    <source>
        <dbReference type="Proteomes" id="UP000550707"/>
    </source>
</evidence>
<reference evidence="1 2" key="1">
    <citation type="journal article" date="2020" name="Nature">
        <title>Six reference-quality genomes reveal evolution of bat adaptations.</title>
        <authorList>
            <person name="Jebb D."/>
            <person name="Huang Z."/>
            <person name="Pippel M."/>
            <person name="Hughes G.M."/>
            <person name="Lavrichenko K."/>
            <person name="Devanna P."/>
            <person name="Winkler S."/>
            <person name="Jermiin L.S."/>
            <person name="Skirmuntt E.C."/>
            <person name="Katzourakis A."/>
            <person name="Burkitt-Gray L."/>
            <person name="Ray D.A."/>
            <person name="Sullivan K.A.M."/>
            <person name="Roscito J.G."/>
            <person name="Kirilenko B.M."/>
            <person name="Davalos L.M."/>
            <person name="Corthals A.P."/>
            <person name="Power M.L."/>
            <person name="Jones G."/>
            <person name="Ransome R.D."/>
            <person name="Dechmann D.K.N."/>
            <person name="Locatelli A.G."/>
            <person name="Puechmaille S.J."/>
            <person name="Fedrigo O."/>
            <person name="Jarvis E.D."/>
            <person name="Hiller M."/>
            <person name="Vernes S.C."/>
            <person name="Myers E.W."/>
            <person name="Teeling E.C."/>
        </authorList>
    </citation>
    <scope>NUCLEOTIDE SEQUENCE [LARGE SCALE GENOMIC DNA]</scope>
    <source>
        <strain evidence="1">MMolMol1</strain>
        <tissue evidence="1">Muscle</tissue>
    </source>
</reference>
<accession>A0A7J8IZN2</accession>
<proteinExistence type="predicted"/>
<dbReference type="EMBL" id="JACASF010000003">
    <property type="protein sequence ID" value="KAF6490057.1"/>
    <property type="molecule type" value="Genomic_DNA"/>
</dbReference>
<sequence length="120" mass="13913">MFSGLKKIQEHPNWYKRVRWGCQRQGQPSFFQRRVTWPEPMGPLVAVRRVTRASGEAGPCCKMSGVDGVQEHKKQHLELEAKIYTPTIILPQTRDVLRRWPGENLGILVHSSNTFFELQQ</sequence>
<dbReference type="Proteomes" id="UP000550707">
    <property type="component" value="Unassembled WGS sequence"/>
</dbReference>
<keyword evidence="2" id="KW-1185">Reference proteome</keyword>